<keyword evidence="3" id="KW-1185">Reference proteome</keyword>
<proteinExistence type="predicted"/>
<sequence>MRVISDKIRHFRSTFRPPVSYAYGSLVLWLSATLAALILGLTFGDLYLRIAWSRPLLSTGAQASLLLFEAPLLLGMLQIYFDGAMARYRSLHPSVNRVNIRTASAAIYRDKRDYLNSTFASFGHKNDLRVLAKLLIDEWEWRRDLKLRSQEPLWRRAVGFFGLPSASNFAAYLTGLVAVIAGIVIATMSPEVVFGSFWGFLDNVWSMTRLLLVSFVLPFTLCVLPGAIILSGIKSTVESFIEWLDDQYLSHTAFYLFISEILDLHDRGERLLLRKTGTRIYWLVRLGTVPVQDVPRVWRLIKRFKSLGKGSTGSCIGSKSITSQKSAR</sequence>
<keyword evidence="1" id="KW-1133">Transmembrane helix</keyword>
<dbReference type="KEGG" id="pfv:Psefu_2179"/>
<evidence type="ECO:0000313" key="3">
    <source>
        <dbReference type="Proteomes" id="UP000000686"/>
    </source>
</evidence>
<keyword evidence="1" id="KW-0472">Membrane</keyword>
<accession>F6AAU5</accession>
<feature type="transmembrane region" description="Helical" evidence="1">
    <location>
        <begin position="169"/>
        <end position="190"/>
    </location>
</feature>
<organism evidence="2 3">
    <name type="scientific">Pseudomonas fulva (strain 12-X)</name>
    <dbReference type="NCBI Taxonomy" id="743720"/>
    <lineage>
        <taxon>Bacteria</taxon>
        <taxon>Pseudomonadati</taxon>
        <taxon>Pseudomonadota</taxon>
        <taxon>Gammaproteobacteria</taxon>
        <taxon>Pseudomonadales</taxon>
        <taxon>Pseudomonadaceae</taxon>
        <taxon>Pseudomonas</taxon>
    </lineage>
</organism>
<dbReference type="HOGENOM" id="CLU_846951_0_0_6"/>
<name>F6AAU5_PSEF1</name>
<feature type="transmembrane region" description="Helical" evidence="1">
    <location>
        <begin position="21"/>
        <end position="43"/>
    </location>
</feature>
<gene>
    <name evidence="2" type="ordered locus">Psefu_2179</name>
</gene>
<evidence type="ECO:0000313" key="2">
    <source>
        <dbReference type="EMBL" id="AEF22148.1"/>
    </source>
</evidence>
<dbReference type="EMBL" id="CP002727">
    <property type="protein sequence ID" value="AEF22148.1"/>
    <property type="molecule type" value="Genomic_DNA"/>
</dbReference>
<protein>
    <submittedName>
        <fullName evidence="2">Uncharacterized protein</fullName>
    </submittedName>
</protein>
<keyword evidence="1" id="KW-0812">Transmembrane</keyword>
<dbReference type="AlphaFoldDB" id="F6AAU5"/>
<evidence type="ECO:0000256" key="1">
    <source>
        <dbReference type="SAM" id="Phobius"/>
    </source>
</evidence>
<feature type="transmembrane region" description="Helical" evidence="1">
    <location>
        <begin position="210"/>
        <end position="230"/>
    </location>
</feature>
<feature type="transmembrane region" description="Helical" evidence="1">
    <location>
        <begin position="63"/>
        <end position="81"/>
    </location>
</feature>
<reference evidence="2 3" key="1">
    <citation type="submission" date="2011-04" db="EMBL/GenBank/DDBJ databases">
        <title>Complete sequence of Pseudomonas fulva 12-X.</title>
        <authorList>
            <consortium name="US DOE Joint Genome Institute"/>
            <person name="Lucas S."/>
            <person name="Han J."/>
            <person name="Lapidus A."/>
            <person name="Cheng J.-F."/>
            <person name="Goodwin L."/>
            <person name="Pitluck S."/>
            <person name="Peters L."/>
            <person name="Mikhailova N."/>
            <person name="Pagani I."/>
            <person name="Davenport K."/>
            <person name="Han C."/>
            <person name="Tapia R."/>
            <person name="Land M."/>
            <person name="Hauser L."/>
            <person name="Kyrpides N."/>
            <person name="Ivanova N."/>
            <person name="Pagani I."/>
            <person name="Lcollab F.I."/>
            <person name="Woyke T."/>
        </authorList>
    </citation>
    <scope>NUCLEOTIDE SEQUENCE [LARGE SCALE GENOMIC DNA]</scope>
    <source>
        <strain evidence="3">12-X</strain>
    </source>
</reference>
<dbReference type="Proteomes" id="UP000000686">
    <property type="component" value="Chromosome"/>
</dbReference>